<proteinExistence type="predicted"/>
<evidence type="ECO:0000313" key="3">
    <source>
        <dbReference type="Proteomes" id="UP000595437"/>
    </source>
</evidence>
<reference evidence="3" key="1">
    <citation type="submission" date="2021-01" db="EMBL/GenBank/DDBJ databases">
        <title>Caligus Genome Assembly.</title>
        <authorList>
            <person name="Gallardo-Escarate C."/>
        </authorList>
    </citation>
    <scope>NUCLEOTIDE SEQUENCE [LARGE SCALE GENOMIC DNA]</scope>
</reference>
<feature type="non-terminal residue" evidence="2">
    <location>
        <position position="1"/>
    </location>
</feature>
<name>A0A7T8KK22_CALRO</name>
<accession>A0A7T8KK22</accession>
<gene>
    <name evidence="2" type="ORF">FKW44_002365</name>
</gene>
<sequence length="180" mass="20454">MTVPNRFIRISPDGRISYSQRLTVKARCVMDLHKFPGLPALPPGNRKLRPRRGEIMYNWTNKPLSMDQKLGLAQYHPHLWESLRHDAHESKRRRRIRTSPSSDARATTCYDIHSPHANRVLLMGDILAHKTEKGGEIPARTSLGGTTVLAIVTMVLAEKASPCRLRNSSRCIHCPLLHRL</sequence>
<organism evidence="2 3">
    <name type="scientific">Caligus rogercresseyi</name>
    <name type="common">Sea louse</name>
    <dbReference type="NCBI Taxonomy" id="217165"/>
    <lineage>
        <taxon>Eukaryota</taxon>
        <taxon>Metazoa</taxon>
        <taxon>Ecdysozoa</taxon>
        <taxon>Arthropoda</taxon>
        <taxon>Crustacea</taxon>
        <taxon>Multicrustacea</taxon>
        <taxon>Hexanauplia</taxon>
        <taxon>Copepoda</taxon>
        <taxon>Siphonostomatoida</taxon>
        <taxon>Caligidae</taxon>
        <taxon>Caligus</taxon>
    </lineage>
</organism>
<dbReference type="Gene3D" id="2.70.170.10">
    <property type="entry name" value="Neurotransmitter-gated ion-channel ligand-binding domain"/>
    <property type="match status" value="1"/>
</dbReference>
<evidence type="ECO:0000313" key="2">
    <source>
        <dbReference type="EMBL" id="QQP57392.1"/>
    </source>
</evidence>
<dbReference type="InterPro" id="IPR036734">
    <property type="entry name" value="Neur_chan_lig-bd_sf"/>
</dbReference>
<dbReference type="EMBL" id="CP045891">
    <property type="protein sequence ID" value="QQP57392.1"/>
    <property type="molecule type" value="Genomic_DNA"/>
</dbReference>
<feature type="region of interest" description="Disordered" evidence="1">
    <location>
        <begin position="86"/>
        <end position="107"/>
    </location>
</feature>
<dbReference type="SUPFAM" id="SSF63712">
    <property type="entry name" value="Nicotinic receptor ligand binding domain-like"/>
    <property type="match status" value="1"/>
</dbReference>
<dbReference type="AlphaFoldDB" id="A0A7T8KK22"/>
<dbReference type="OrthoDB" id="203862at2759"/>
<dbReference type="Proteomes" id="UP000595437">
    <property type="component" value="Chromosome 2"/>
</dbReference>
<keyword evidence="3" id="KW-1185">Reference proteome</keyword>
<dbReference type="GO" id="GO:0016020">
    <property type="term" value="C:membrane"/>
    <property type="evidence" value="ECO:0007669"/>
    <property type="project" value="InterPro"/>
</dbReference>
<evidence type="ECO:0000256" key="1">
    <source>
        <dbReference type="SAM" id="MobiDB-lite"/>
    </source>
</evidence>
<protein>
    <submittedName>
        <fullName evidence="2">Uncharacterized protein</fullName>
    </submittedName>
</protein>
<dbReference type="GO" id="GO:0005230">
    <property type="term" value="F:extracellular ligand-gated monoatomic ion channel activity"/>
    <property type="evidence" value="ECO:0007669"/>
    <property type="project" value="InterPro"/>
</dbReference>